<feature type="binding site" evidence="4">
    <location>
        <position position="382"/>
    </location>
    <ligand>
        <name>Mn(2+)</name>
        <dbReference type="ChEBI" id="CHEBI:29035"/>
        <label>2</label>
    </ligand>
</feature>
<dbReference type="PIRSF" id="PIRSF005962">
    <property type="entry name" value="Pept_M20D_amidohydro"/>
    <property type="match status" value="1"/>
</dbReference>
<protein>
    <recommendedName>
        <fullName evidence="5">Peptidase M20 dimerisation domain-containing protein</fullName>
    </recommendedName>
</protein>
<evidence type="ECO:0000256" key="1">
    <source>
        <dbReference type="ARBA" id="ARBA00006153"/>
    </source>
</evidence>
<evidence type="ECO:0000256" key="4">
    <source>
        <dbReference type="PIRSR" id="PIRSR005962-1"/>
    </source>
</evidence>
<evidence type="ECO:0000313" key="7">
    <source>
        <dbReference type="Proteomes" id="UP000191518"/>
    </source>
</evidence>
<feature type="binding site" evidence="4">
    <location>
        <position position="118"/>
    </location>
    <ligand>
        <name>Mn(2+)</name>
        <dbReference type="ChEBI" id="CHEBI:29035"/>
        <label>2</label>
    </ligand>
</feature>
<dbReference type="Pfam" id="PF07687">
    <property type="entry name" value="M20_dimer"/>
    <property type="match status" value="1"/>
</dbReference>
<dbReference type="SUPFAM" id="SSF53187">
    <property type="entry name" value="Zn-dependent exopeptidases"/>
    <property type="match status" value="1"/>
</dbReference>
<dbReference type="Pfam" id="PF01546">
    <property type="entry name" value="Peptidase_M20"/>
    <property type="match status" value="1"/>
</dbReference>
<dbReference type="Gene3D" id="3.40.630.10">
    <property type="entry name" value="Zn peptidases"/>
    <property type="match status" value="1"/>
</dbReference>
<dbReference type="EMBL" id="MDYP01000007">
    <property type="protein sequence ID" value="OQE09080.1"/>
    <property type="molecule type" value="Genomic_DNA"/>
</dbReference>
<dbReference type="InterPro" id="IPR036264">
    <property type="entry name" value="Bact_exopeptidase_dim_dom"/>
</dbReference>
<evidence type="ECO:0000313" key="6">
    <source>
        <dbReference type="EMBL" id="OQE09080.1"/>
    </source>
</evidence>
<dbReference type="NCBIfam" id="TIGR01891">
    <property type="entry name" value="amidohydrolases"/>
    <property type="match status" value="1"/>
</dbReference>
<reference evidence="7" key="1">
    <citation type="journal article" date="2017" name="Nat. Microbiol.">
        <title>Global analysis of biosynthetic gene clusters reveals vast potential of secondary metabolite production in Penicillium species.</title>
        <authorList>
            <person name="Nielsen J.C."/>
            <person name="Grijseels S."/>
            <person name="Prigent S."/>
            <person name="Ji B."/>
            <person name="Dainat J."/>
            <person name="Nielsen K.F."/>
            <person name="Frisvad J.C."/>
            <person name="Workman M."/>
            <person name="Nielsen J."/>
        </authorList>
    </citation>
    <scope>NUCLEOTIDE SEQUENCE [LARGE SCALE GENOMIC DNA]</scope>
    <source>
        <strain evidence="7">IBT 29486</strain>
    </source>
</reference>
<dbReference type="Gene3D" id="3.30.70.360">
    <property type="match status" value="1"/>
</dbReference>
<dbReference type="InterPro" id="IPR011650">
    <property type="entry name" value="Peptidase_M20_dimer"/>
</dbReference>
<gene>
    <name evidence="6" type="ORF">PENVUL_c007G09977</name>
</gene>
<name>A0A1V6S5S7_9EURO</name>
<evidence type="ECO:0000259" key="5">
    <source>
        <dbReference type="Pfam" id="PF07687"/>
    </source>
</evidence>
<dbReference type="InterPro" id="IPR017439">
    <property type="entry name" value="Amidohydrolase"/>
</dbReference>
<dbReference type="PANTHER" id="PTHR11014:SF63">
    <property type="entry name" value="METALLOPEPTIDASE, PUTATIVE (AFU_ORTHOLOGUE AFUA_6G09600)-RELATED"/>
    <property type="match status" value="1"/>
</dbReference>
<evidence type="ECO:0000256" key="2">
    <source>
        <dbReference type="ARBA" id="ARBA00006247"/>
    </source>
</evidence>
<dbReference type="FunFam" id="3.30.70.360:FF:000001">
    <property type="entry name" value="N-acetyldiaminopimelate deacetylase"/>
    <property type="match status" value="1"/>
</dbReference>
<keyword evidence="4" id="KW-0479">Metal-binding</keyword>
<accession>A0A1V6S5S7</accession>
<organism evidence="6 7">
    <name type="scientific">Penicillium vulpinum</name>
    <dbReference type="NCBI Taxonomy" id="29845"/>
    <lineage>
        <taxon>Eukaryota</taxon>
        <taxon>Fungi</taxon>
        <taxon>Dikarya</taxon>
        <taxon>Ascomycota</taxon>
        <taxon>Pezizomycotina</taxon>
        <taxon>Eurotiomycetes</taxon>
        <taxon>Eurotiomycetidae</taxon>
        <taxon>Eurotiales</taxon>
        <taxon>Aspergillaceae</taxon>
        <taxon>Penicillium</taxon>
    </lineage>
</organism>
<keyword evidence="7" id="KW-1185">Reference proteome</keyword>
<dbReference type="GO" id="GO:0046872">
    <property type="term" value="F:metal ion binding"/>
    <property type="evidence" value="ECO:0007669"/>
    <property type="project" value="UniProtKB-KW"/>
</dbReference>
<keyword evidence="3" id="KW-0378">Hydrolase</keyword>
<dbReference type="STRING" id="29845.A0A1V6S5S7"/>
<feature type="binding site" evidence="4">
    <location>
        <position position="152"/>
    </location>
    <ligand>
        <name>Mn(2+)</name>
        <dbReference type="ChEBI" id="CHEBI:29035"/>
        <label>2</label>
    </ligand>
</feature>
<comment type="similarity">
    <text evidence="2">Belongs to the peptidase M20A family.</text>
</comment>
<comment type="similarity">
    <text evidence="1">Belongs to the peptidase M20 family.</text>
</comment>
<dbReference type="SUPFAM" id="SSF55031">
    <property type="entry name" value="Bacterial exopeptidase dimerisation domain"/>
    <property type="match status" value="1"/>
</dbReference>
<dbReference type="AlphaFoldDB" id="A0A1V6S5S7"/>
<dbReference type="Proteomes" id="UP000191518">
    <property type="component" value="Unassembled WGS sequence"/>
</dbReference>
<feature type="binding site" evidence="4">
    <location>
        <position position="183"/>
    </location>
    <ligand>
        <name>Mn(2+)</name>
        <dbReference type="ChEBI" id="CHEBI:29035"/>
        <label>2</label>
    </ligand>
</feature>
<sequence>MDFKAALKKNKVDLSAYASLYREFHQNPEISTLEHETSEKIAAHLKSLSSDLDIRTGIGGTGLISICKNGSGPTVLLRADMDGLPVHEDTGLEYASTKTMKDTQLDDAVKPVMHACGHDMHITCNLGAAETLLKVRDIWSGTIIFLFQPAEERGCGAQAMVDDGLFDPEKHACPIPDVLFGQHVFPLEPGCIVSKPGSFLAAADSLRITVFGQGGHGSMPHRCVDPVVLASSIVMKLQTIVSREIDPEEVVVVTVGSLKAGDTVNVIGDEAVLQVNIRSMSHETRTSALDAVKRIVKAECEAFKSPKEPVFETLNAFPPTLNDQETTDTIQKSFTEFFGDKHQRVSAALPGSEDFPDLATAVDKPYVFWGWSGSDEKVWAKHEKEGTLSELPPNHSHLFAPAIHPTLENGIHTMVVAALSFVGTT</sequence>
<dbReference type="GO" id="GO:0016787">
    <property type="term" value="F:hydrolase activity"/>
    <property type="evidence" value="ECO:0007669"/>
    <property type="project" value="UniProtKB-KW"/>
</dbReference>
<feature type="binding site" evidence="4">
    <location>
        <position position="116"/>
    </location>
    <ligand>
        <name>Mn(2+)</name>
        <dbReference type="ChEBI" id="CHEBI:29035"/>
        <label>2</label>
    </ligand>
</feature>
<evidence type="ECO:0000256" key="3">
    <source>
        <dbReference type="ARBA" id="ARBA00022801"/>
    </source>
</evidence>
<proteinExistence type="inferred from homology"/>
<keyword evidence="4" id="KW-0464">Manganese</keyword>
<comment type="caution">
    <text evidence="6">The sequence shown here is derived from an EMBL/GenBank/DDBJ whole genome shotgun (WGS) entry which is preliminary data.</text>
</comment>
<comment type="cofactor">
    <cofactor evidence="4">
        <name>Mn(2+)</name>
        <dbReference type="ChEBI" id="CHEBI:29035"/>
    </cofactor>
    <text evidence="4">The Mn(2+) ion enhances activity.</text>
</comment>
<dbReference type="PANTHER" id="PTHR11014">
    <property type="entry name" value="PEPTIDASE M20 FAMILY MEMBER"/>
    <property type="match status" value="1"/>
</dbReference>
<feature type="domain" description="Peptidase M20 dimerisation" evidence="5">
    <location>
        <begin position="205"/>
        <end position="301"/>
    </location>
</feature>
<dbReference type="InterPro" id="IPR002933">
    <property type="entry name" value="Peptidase_M20"/>
</dbReference>